<protein>
    <submittedName>
        <fullName evidence="3">Uncharacterized protein</fullName>
    </submittedName>
</protein>
<proteinExistence type="predicted"/>
<keyword evidence="2" id="KW-1133">Transmembrane helix</keyword>
<evidence type="ECO:0000256" key="1">
    <source>
        <dbReference type="SAM" id="MobiDB-lite"/>
    </source>
</evidence>
<name>A0A6C1E179_SACPS</name>
<feature type="region of interest" description="Disordered" evidence="1">
    <location>
        <begin position="120"/>
        <end position="144"/>
    </location>
</feature>
<dbReference type="OrthoDB" id="4040107at2759"/>
<keyword evidence="4" id="KW-1185">Reference proteome</keyword>
<dbReference type="Proteomes" id="UP000501346">
    <property type="component" value="Chromosome ScXV-ScXI"/>
</dbReference>
<organism evidence="3 4">
    <name type="scientific">Saccharomyces pastorianus</name>
    <name type="common">Lager yeast</name>
    <name type="synonym">Saccharomyces cerevisiae x Saccharomyces eubayanus</name>
    <dbReference type="NCBI Taxonomy" id="27292"/>
    <lineage>
        <taxon>Eukaryota</taxon>
        <taxon>Fungi</taxon>
        <taxon>Dikarya</taxon>
        <taxon>Ascomycota</taxon>
        <taxon>Saccharomycotina</taxon>
        <taxon>Saccharomycetes</taxon>
        <taxon>Saccharomycetales</taxon>
        <taxon>Saccharomycetaceae</taxon>
        <taxon>Saccharomyces</taxon>
    </lineage>
</organism>
<keyword evidence="2" id="KW-0812">Transmembrane</keyword>
<keyword evidence="2" id="KW-0472">Membrane</keyword>
<feature type="transmembrane region" description="Helical" evidence="2">
    <location>
        <begin position="89"/>
        <end position="111"/>
    </location>
</feature>
<evidence type="ECO:0000313" key="3">
    <source>
        <dbReference type="EMBL" id="QID82517.1"/>
    </source>
</evidence>
<evidence type="ECO:0000313" key="4">
    <source>
        <dbReference type="Proteomes" id="UP000501346"/>
    </source>
</evidence>
<gene>
    <name evidence="3" type="ORF">GRS66_004943</name>
</gene>
<dbReference type="AlphaFoldDB" id="A0A6C1E179"/>
<evidence type="ECO:0000256" key="2">
    <source>
        <dbReference type="SAM" id="Phobius"/>
    </source>
</evidence>
<accession>A0A6C1E179</accession>
<reference evidence="3 4" key="1">
    <citation type="journal article" date="2019" name="BMC Genomics">
        <title>Chromosome level assembly and comparative genome analysis confirm lager-brewing yeasts originated from a single hybridization.</title>
        <authorList>
            <person name="Salazar A.N."/>
            <person name="Gorter de Vries A.R."/>
            <person name="van den Broek M."/>
            <person name="Brouwers N."/>
            <person name="de la Torre Cortes P."/>
            <person name="Kuijpers N.G.A."/>
            <person name="Daran J.G."/>
            <person name="Abeel T."/>
        </authorList>
    </citation>
    <scope>NUCLEOTIDE SEQUENCE [LARGE SCALE GENOMIC DNA]</scope>
    <source>
        <strain evidence="3 4">CBS 1483</strain>
    </source>
</reference>
<dbReference type="EMBL" id="CP048996">
    <property type="protein sequence ID" value="QID82517.1"/>
    <property type="molecule type" value="Genomic_DNA"/>
</dbReference>
<sequence>MTLAFTTFAISKINNSSTNEDSKVMIMCDEHHPFEKGYFKSAIRAFGNSIKVGLMGNSRPEGAASIFQDKNIPHDLTTEELRLQLVCMAFSWFIFGLFIACLLLCITLVLTSRYPGENENKATEVVPSSNIDDEEKQLSLSDMI</sequence>